<reference evidence="2 3" key="1">
    <citation type="submission" date="2019-03" db="EMBL/GenBank/DDBJ databases">
        <title>First draft genome of Liparis tanakae, snailfish: a comprehensive survey of snailfish specific genes.</title>
        <authorList>
            <person name="Kim W."/>
            <person name="Song I."/>
            <person name="Jeong J.-H."/>
            <person name="Kim D."/>
            <person name="Kim S."/>
            <person name="Ryu S."/>
            <person name="Song J.Y."/>
            <person name="Lee S.K."/>
        </authorList>
    </citation>
    <scope>NUCLEOTIDE SEQUENCE [LARGE SCALE GENOMIC DNA]</scope>
    <source>
        <tissue evidence="2">Muscle</tissue>
    </source>
</reference>
<evidence type="ECO:0000256" key="1">
    <source>
        <dbReference type="SAM" id="MobiDB-lite"/>
    </source>
</evidence>
<keyword evidence="3" id="KW-1185">Reference proteome</keyword>
<dbReference type="AlphaFoldDB" id="A0A4Z2FRR1"/>
<dbReference type="EMBL" id="SRLO01000937">
    <property type="protein sequence ID" value="TNN43927.1"/>
    <property type="molecule type" value="Genomic_DNA"/>
</dbReference>
<evidence type="ECO:0000313" key="3">
    <source>
        <dbReference type="Proteomes" id="UP000314294"/>
    </source>
</evidence>
<feature type="compositionally biased region" description="Polar residues" evidence="1">
    <location>
        <begin position="21"/>
        <end position="33"/>
    </location>
</feature>
<gene>
    <name evidence="2" type="ORF">EYF80_045889</name>
</gene>
<feature type="region of interest" description="Disordered" evidence="1">
    <location>
        <begin position="1"/>
        <end position="44"/>
    </location>
</feature>
<name>A0A4Z2FRR1_9TELE</name>
<proteinExistence type="predicted"/>
<evidence type="ECO:0000313" key="2">
    <source>
        <dbReference type="EMBL" id="TNN43927.1"/>
    </source>
</evidence>
<comment type="caution">
    <text evidence="2">The sequence shown here is derived from an EMBL/GenBank/DDBJ whole genome shotgun (WGS) entry which is preliminary data.</text>
</comment>
<sequence length="71" mass="7758">MANAAAAVARRKARVEDGSGSRDNTFPFNQQDFEQLGGGGSLPPHSLHELKLDLNRLKVSPMARRDEILAQ</sequence>
<organism evidence="2 3">
    <name type="scientific">Liparis tanakae</name>
    <name type="common">Tanaka's snailfish</name>
    <dbReference type="NCBI Taxonomy" id="230148"/>
    <lineage>
        <taxon>Eukaryota</taxon>
        <taxon>Metazoa</taxon>
        <taxon>Chordata</taxon>
        <taxon>Craniata</taxon>
        <taxon>Vertebrata</taxon>
        <taxon>Euteleostomi</taxon>
        <taxon>Actinopterygii</taxon>
        <taxon>Neopterygii</taxon>
        <taxon>Teleostei</taxon>
        <taxon>Neoteleostei</taxon>
        <taxon>Acanthomorphata</taxon>
        <taxon>Eupercaria</taxon>
        <taxon>Perciformes</taxon>
        <taxon>Cottioidei</taxon>
        <taxon>Cottales</taxon>
        <taxon>Liparidae</taxon>
        <taxon>Liparis</taxon>
    </lineage>
</organism>
<dbReference type="Proteomes" id="UP000314294">
    <property type="component" value="Unassembled WGS sequence"/>
</dbReference>
<protein>
    <submittedName>
        <fullName evidence="2">Uncharacterized protein</fullName>
    </submittedName>
</protein>
<accession>A0A4Z2FRR1</accession>